<dbReference type="EMBL" id="VLKQ01000004">
    <property type="protein sequence ID" value="TWI13131.1"/>
    <property type="molecule type" value="Genomic_DNA"/>
</dbReference>
<keyword evidence="4" id="KW-1185">Reference proteome</keyword>
<evidence type="ECO:0000313" key="4">
    <source>
        <dbReference type="Proteomes" id="UP000319848"/>
    </source>
</evidence>
<keyword evidence="1" id="KW-0472">Membrane</keyword>
<feature type="transmembrane region" description="Helical" evidence="1">
    <location>
        <begin position="79"/>
        <end position="97"/>
    </location>
</feature>
<feature type="transmembrane region" description="Helical" evidence="1">
    <location>
        <begin position="46"/>
        <end position="67"/>
    </location>
</feature>
<dbReference type="RefSeq" id="WP_023569562.1">
    <property type="nucleotide sequence ID" value="NZ_AVBI01000001.1"/>
</dbReference>
<proteinExistence type="predicted"/>
<reference evidence="3 4" key="1">
    <citation type="journal article" date="2015" name="Stand. Genomic Sci.">
        <title>Genomic Encyclopedia of Bacterial and Archaeal Type Strains, Phase III: the genomes of soil and plant-associated and newly described type strains.</title>
        <authorList>
            <person name="Whitman W.B."/>
            <person name="Woyke T."/>
            <person name="Klenk H.P."/>
            <person name="Zhou Y."/>
            <person name="Lilburn T.G."/>
            <person name="Beck B.J."/>
            <person name="De Vos P."/>
            <person name="Vandamme P."/>
            <person name="Eisen J.A."/>
            <person name="Garrity G."/>
            <person name="Hugenholtz P."/>
            <person name="Kyrpides N.C."/>
        </authorList>
    </citation>
    <scope>NUCLEOTIDE SEQUENCE [LARGE SCALE GENOMIC DNA]</scope>
    <source>
        <strain evidence="3 4">CGMCC 1.7270</strain>
    </source>
</reference>
<gene>
    <name evidence="3" type="ORF">IP98_01112</name>
</gene>
<dbReference type="NCBIfam" id="NF008482">
    <property type="entry name" value="PRK11383.1"/>
    <property type="match status" value="1"/>
</dbReference>
<organism evidence="3 4">
    <name type="scientific">Flavobacterium cauense R2A-7</name>
    <dbReference type="NCBI Taxonomy" id="1341154"/>
    <lineage>
        <taxon>Bacteria</taxon>
        <taxon>Pseudomonadati</taxon>
        <taxon>Bacteroidota</taxon>
        <taxon>Flavobacteriia</taxon>
        <taxon>Flavobacteriales</taxon>
        <taxon>Flavobacteriaceae</taxon>
        <taxon>Flavobacterium</taxon>
    </lineage>
</organism>
<sequence>MQPDFDGISLYQKQTIMENFKTSEERAIIGKQNEQATISILKPSNAFVGASWMVFVIGVVSYCVGLSNAEMQLNEKGYYFTLLLFGLFSVISVQKNVRDKMEQIPVSDIYYGLSWFSALASLTLLVIGLWNADLELSEKGFFGMAYLVGLFAAITVQKNTRDLKVSESNN</sequence>
<feature type="transmembrane region" description="Helical" evidence="1">
    <location>
        <begin position="136"/>
        <end position="156"/>
    </location>
</feature>
<dbReference type="Proteomes" id="UP000319848">
    <property type="component" value="Unassembled WGS sequence"/>
</dbReference>
<evidence type="ECO:0000259" key="2">
    <source>
        <dbReference type="Pfam" id="PF05360"/>
    </source>
</evidence>
<evidence type="ECO:0000313" key="3">
    <source>
        <dbReference type="EMBL" id="TWI13131.1"/>
    </source>
</evidence>
<feature type="domain" description="YiaAB two helix" evidence="2">
    <location>
        <begin position="47"/>
        <end position="99"/>
    </location>
</feature>
<evidence type="ECO:0000256" key="1">
    <source>
        <dbReference type="SAM" id="Phobius"/>
    </source>
</evidence>
<protein>
    <submittedName>
        <fullName evidence="3">Putative membrane protein YiaA</fullName>
    </submittedName>
</protein>
<feature type="domain" description="YiaAB two helix" evidence="2">
    <location>
        <begin position="110"/>
        <end position="162"/>
    </location>
</feature>
<dbReference type="GO" id="GO:0005886">
    <property type="term" value="C:plasma membrane"/>
    <property type="evidence" value="ECO:0007669"/>
    <property type="project" value="TreeGrafter"/>
</dbReference>
<dbReference type="GO" id="GO:0006974">
    <property type="term" value="P:DNA damage response"/>
    <property type="evidence" value="ECO:0007669"/>
    <property type="project" value="TreeGrafter"/>
</dbReference>
<dbReference type="InterPro" id="IPR038972">
    <property type="entry name" value="YiaA-like"/>
</dbReference>
<dbReference type="Pfam" id="PF05360">
    <property type="entry name" value="YiaAB"/>
    <property type="match status" value="2"/>
</dbReference>
<dbReference type="PANTHER" id="PTHR37290:SF1">
    <property type="entry name" value="INNER MEMBRANE PROTEIN YIAA"/>
    <property type="match status" value="1"/>
</dbReference>
<dbReference type="AlphaFoldDB" id="V6S666"/>
<dbReference type="STRING" id="1341154.FCR2A7T_03750"/>
<feature type="transmembrane region" description="Helical" evidence="1">
    <location>
        <begin position="109"/>
        <end position="130"/>
    </location>
</feature>
<accession>V6S666</accession>
<comment type="caution">
    <text evidence="3">The sequence shown here is derived from an EMBL/GenBank/DDBJ whole genome shotgun (WGS) entry which is preliminary data.</text>
</comment>
<keyword evidence="1" id="KW-1133">Transmembrane helix</keyword>
<dbReference type="PANTHER" id="PTHR37290">
    <property type="entry name" value="INNER MEMBRANE PROTEIN YIAA-RELATED"/>
    <property type="match status" value="1"/>
</dbReference>
<name>V6S666_9FLAO</name>
<keyword evidence="1" id="KW-0812">Transmembrane</keyword>
<dbReference type="InterPro" id="IPR008024">
    <property type="entry name" value="YiaAB"/>
</dbReference>